<proteinExistence type="predicted"/>
<keyword evidence="2" id="KW-1185">Reference proteome</keyword>
<evidence type="ECO:0000313" key="2">
    <source>
        <dbReference type="Proteomes" id="UP000800036"/>
    </source>
</evidence>
<organism evidence="1 2">
    <name type="scientific">Bimuria novae-zelandiae CBS 107.79</name>
    <dbReference type="NCBI Taxonomy" id="1447943"/>
    <lineage>
        <taxon>Eukaryota</taxon>
        <taxon>Fungi</taxon>
        <taxon>Dikarya</taxon>
        <taxon>Ascomycota</taxon>
        <taxon>Pezizomycotina</taxon>
        <taxon>Dothideomycetes</taxon>
        <taxon>Pleosporomycetidae</taxon>
        <taxon>Pleosporales</taxon>
        <taxon>Massarineae</taxon>
        <taxon>Didymosphaeriaceae</taxon>
        <taxon>Bimuria</taxon>
    </lineage>
</organism>
<dbReference type="AlphaFoldDB" id="A0A6A5ULW3"/>
<protein>
    <submittedName>
        <fullName evidence="1">Uncharacterized protein</fullName>
    </submittedName>
</protein>
<dbReference type="Proteomes" id="UP000800036">
    <property type="component" value="Unassembled WGS sequence"/>
</dbReference>
<reference evidence="1" key="1">
    <citation type="journal article" date="2020" name="Stud. Mycol.">
        <title>101 Dothideomycetes genomes: a test case for predicting lifestyles and emergence of pathogens.</title>
        <authorList>
            <person name="Haridas S."/>
            <person name="Albert R."/>
            <person name="Binder M."/>
            <person name="Bloem J."/>
            <person name="Labutti K."/>
            <person name="Salamov A."/>
            <person name="Andreopoulos B."/>
            <person name="Baker S."/>
            <person name="Barry K."/>
            <person name="Bills G."/>
            <person name="Bluhm B."/>
            <person name="Cannon C."/>
            <person name="Castanera R."/>
            <person name="Culley D."/>
            <person name="Daum C."/>
            <person name="Ezra D."/>
            <person name="Gonzalez J."/>
            <person name="Henrissat B."/>
            <person name="Kuo A."/>
            <person name="Liang C."/>
            <person name="Lipzen A."/>
            <person name="Lutzoni F."/>
            <person name="Magnuson J."/>
            <person name="Mondo S."/>
            <person name="Nolan M."/>
            <person name="Ohm R."/>
            <person name="Pangilinan J."/>
            <person name="Park H.-J."/>
            <person name="Ramirez L."/>
            <person name="Alfaro M."/>
            <person name="Sun H."/>
            <person name="Tritt A."/>
            <person name="Yoshinaga Y."/>
            <person name="Zwiers L.-H."/>
            <person name="Turgeon B."/>
            <person name="Goodwin S."/>
            <person name="Spatafora J."/>
            <person name="Crous P."/>
            <person name="Grigoriev I."/>
        </authorList>
    </citation>
    <scope>NUCLEOTIDE SEQUENCE</scope>
    <source>
        <strain evidence="1">CBS 107.79</strain>
    </source>
</reference>
<accession>A0A6A5ULW3</accession>
<dbReference type="EMBL" id="ML976777">
    <property type="protein sequence ID" value="KAF1964792.1"/>
    <property type="molecule type" value="Genomic_DNA"/>
</dbReference>
<evidence type="ECO:0000313" key="1">
    <source>
        <dbReference type="EMBL" id="KAF1964792.1"/>
    </source>
</evidence>
<sequence>MPRKARDMTYKFFFEDLICPVERLYSSRSTNRPYYLNSDFVGDELEQGLLESHYRLSTFAFDDWLQRRLVSVRHNGLSISRYMYLGSALTPSACVLGRMNKALQLDFWCTGRKKTVDIKLRIVLRSPATQKIDEVIECTQVIETETRTLTKNGNRIRVLIQGLRLDMNEISSTPTLDLKKKYATELEGLSILPLAGEVWE</sequence>
<name>A0A6A5ULW3_9PLEO</name>
<gene>
    <name evidence="1" type="ORF">BU23DRAFT_575439</name>
</gene>